<dbReference type="Pfam" id="PF00440">
    <property type="entry name" value="TetR_N"/>
    <property type="match status" value="1"/>
</dbReference>
<dbReference type="RefSeq" id="WP_120108050.1">
    <property type="nucleotide sequence ID" value="NZ_RAHJ01000015.1"/>
</dbReference>
<dbReference type="GO" id="GO:0003700">
    <property type="term" value="F:DNA-binding transcription factor activity"/>
    <property type="evidence" value="ECO:0007669"/>
    <property type="project" value="TreeGrafter"/>
</dbReference>
<keyword evidence="8" id="KW-1185">Reference proteome</keyword>
<comment type="caution">
    <text evidence="7">The sequence shown here is derived from an EMBL/GenBank/DDBJ whole genome shotgun (WGS) entry which is preliminary data.</text>
</comment>
<reference evidence="7 8" key="1">
    <citation type="submission" date="2018-09" db="EMBL/GenBank/DDBJ databases">
        <title>Altererythrobacter sp.Ery1 and Ery12, the genome sequencing of novel strains in genus Alterythrobacter.</title>
        <authorList>
            <person name="Cheng H."/>
            <person name="Wu Y.-H."/>
            <person name="Fang C."/>
            <person name="Xu X.-W."/>
        </authorList>
    </citation>
    <scope>NUCLEOTIDE SEQUENCE [LARGE SCALE GENOMIC DNA]</scope>
    <source>
        <strain evidence="7 8">Ery12</strain>
    </source>
</reference>
<keyword evidence="2" id="KW-0805">Transcription regulation</keyword>
<dbReference type="Proteomes" id="UP000284322">
    <property type="component" value="Unassembled WGS sequence"/>
</dbReference>
<dbReference type="AlphaFoldDB" id="A0A419R3D3"/>
<feature type="domain" description="HTH tetR-type" evidence="6">
    <location>
        <begin position="10"/>
        <end position="70"/>
    </location>
</feature>
<feature type="DNA-binding region" description="H-T-H motif" evidence="5">
    <location>
        <begin position="33"/>
        <end position="52"/>
    </location>
</feature>
<evidence type="ECO:0000256" key="1">
    <source>
        <dbReference type="ARBA" id="ARBA00022491"/>
    </source>
</evidence>
<name>A0A419R3D3_9SPHN</name>
<evidence type="ECO:0000313" key="8">
    <source>
        <dbReference type="Proteomes" id="UP000284322"/>
    </source>
</evidence>
<gene>
    <name evidence="7" type="ORF">D6858_05430</name>
</gene>
<evidence type="ECO:0000256" key="4">
    <source>
        <dbReference type="ARBA" id="ARBA00023163"/>
    </source>
</evidence>
<evidence type="ECO:0000256" key="3">
    <source>
        <dbReference type="ARBA" id="ARBA00023125"/>
    </source>
</evidence>
<sequence>MRPTRKETQRQTRDRLIAAAHASIVEEGVAAMSIRNICSAAGHSQGAFYSNFASKDDLLVDILQSHIQDEVTLLRDIVAQCVGDDIEATLEVLADRLAKLAEEPQWSLLSIELQLHARRNPAFAERHREGKAACYRMFGELVADLVRRFSLRPALPAEQAGIGLYALWMGLAVQGDVEGAISRDEMLVGFFRAMAGLDVLEPAKP</sequence>
<dbReference type="PRINTS" id="PR00455">
    <property type="entry name" value="HTHTETR"/>
</dbReference>
<dbReference type="Pfam" id="PF13977">
    <property type="entry name" value="TetR_C_6"/>
    <property type="match status" value="1"/>
</dbReference>
<dbReference type="InterPro" id="IPR036271">
    <property type="entry name" value="Tet_transcr_reg_TetR-rel_C_sf"/>
</dbReference>
<keyword evidence="3 5" id="KW-0238">DNA-binding</keyword>
<evidence type="ECO:0000313" key="7">
    <source>
        <dbReference type="EMBL" id="RJX68771.1"/>
    </source>
</evidence>
<protein>
    <submittedName>
        <fullName evidence="7">TetR/AcrR family transcriptional regulator</fullName>
    </submittedName>
</protein>
<dbReference type="OrthoDB" id="7252896at2"/>
<evidence type="ECO:0000259" key="6">
    <source>
        <dbReference type="PROSITE" id="PS50977"/>
    </source>
</evidence>
<dbReference type="InterPro" id="IPR050109">
    <property type="entry name" value="HTH-type_TetR-like_transc_reg"/>
</dbReference>
<dbReference type="EMBL" id="RAHJ01000015">
    <property type="protein sequence ID" value="RJX68771.1"/>
    <property type="molecule type" value="Genomic_DNA"/>
</dbReference>
<dbReference type="SUPFAM" id="SSF48498">
    <property type="entry name" value="Tetracyclin repressor-like, C-terminal domain"/>
    <property type="match status" value="1"/>
</dbReference>
<proteinExistence type="predicted"/>
<evidence type="ECO:0000256" key="5">
    <source>
        <dbReference type="PROSITE-ProRule" id="PRU00335"/>
    </source>
</evidence>
<organism evidence="7 8">
    <name type="scientific">Tsuneonella suprasediminis</name>
    <dbReference type="NCBI Taxonomy" id="2306996"/>
    <lineage>
        <taxon>Bacteria</taxon>
        <taxon>Pseudomonadati</taxon>
        <taxon>Pseudomonadota</taxon>
        <taxon>Alphaproteobacteria</taxon>
        <taxon>Sphingomonadales</taxon>
        <taxon>Erythrobacteraceae</taxon>
        <taxon>Tsuneonella</taxon>
    </lineage>
</organism>
<keyword evidence="1" id="KW-0678">Repressor</keyword>
<accession>A0A419R3D3</accession>
<dbReference type="GO" id="GO:0000976">
    <property type="term" value="F:transcription cis-regulatory region binding"/>
    <property type="evidence" value="ECO:0007669"/>
    <property type="project" value="TreeGrafter"/>
</dbReference>
<dbReference type="Gene3D" id="1.10.357.10">
    <property type="entry name" value="Tetracycline Repressor, domain 2"/>
    <property type="match status" value="1"/>
</dbReference>
<keyword evidence="4" id="KW-0804">Transcription</keyword>
<dbReference type="PANTHER" id="PTHR30055">
    <property type="entry name" value="HTH-TYPE TRANSCRIPTIONAL REGULATOR RUTR"/>
    <property type="match status" value="1"/>
</dbReference>
<dbReference type="SUPFAM" id="SSF46689">
    <property type="entry name" value="Homeodomain-like"/>
    <property type="match status" value="1"/>
</dbReference>
<dbReference type="PROSITE" id="PS50977">
    <property type="entry name" value="HTH_TETR_2"/>
    <property type="match status" value="1"/>
</dbReference>
<dbReference type="InterPro" id="IPR039538">
    <property type="entry name" value="BetI_C"/>
</dbReference>
<dbReference type="InterPro" id="IPR009057">
    <property type="entry name" value="Homeodomain-like_sf"/>
</dbReference>
<dbReference type="PANTHER" id="PTHR30055:SF226">
    <property type="entry name" value="HTH-TYPE TRANSCRIPTIONAL REGULATOR PKSA"/>
    <property type="match status" value="1"/>
</dbReference>
<dbReference type="InterPro" id="IPR001647">
    <property type="entry name" value="HTH_TetR"/>
</dbReference>
<evidence type="ECO:0000256" key="2">
    <source>
        <dbReference type="ARBA" id="ARBA00023015"/>
    </source>
</evidence>